<reference evidence="3 4" key="1">
    <citation type="submission" date="2019-02" db="EMBL/GenBank/DDBJ databases">
        <title>Deep-cultivation of Planctomycetes and their phenomic and genomic characterization uncovers novel biology.</title>
        <authorList>
            <person name="Wiegand S."/>
            <person name="Jogler M."/>
            <person name="Boedeker C."/>
            <person name="Pinto D."/>
            <person name="Vollmers J."/>
            <person name="Rivas-Marin E."/>
            <person name="Kohn T."/>
            <person name="Peeters S.H."/>
            <person name="Heuer A."/>
            <person name="Rast P."/>
            <person name="Oberbeckmann S."/>
            <person name="Bunk B."/>
            <person name="Jeske O."/>
            <person name="Meyerdierks A."/>
            <person name="Storesund J.E."/>
            <person name="Kallscheuer N."/>
            <person name="Luecker S."/>
            <person name="Lage O.M."/>
            <person name="Pohl T."/>
            <person name="Merkel B.J."/>
            <person name="Hornburger P."/>
            <person name="Mueller R.-W."/>
            <person name="Bruemmer F."/>
            <person name="Labrenz M."/>
            <person name="Spormann A.M."/>
            <person name="Op den Camp H."/>
            <person name="Overmann J."/>
            <person name="Amann R."/>
            <person name="Jetten M.S.M."/>
            <person name="Mascher T."/>
            <person name="Medema M.H."/>
            <person name="Devos D.P."/>
            <person name="Kaster A.-K."/>
            <person name="Ovreas L."/>
            <person name="Rohde M."/>
            <person name="Galperin M.Y."/>
            <person name="Jogler C."/>
        </authorList>
    </citation>
    <scope>NUCLEOTIDE SEQUENCE [LARGE SCALE GENOMIC DNA]</scope>
    <source>
        <strain evidence="3 4">K22_7</strain>
    </source>
</reference>
<evidence type="ECO:0000313" key="3">
    <source>
        <dbReference type="EMBL" id="QDT07029.1"/>
    </source>
</evidence>
<dbReference type="SUPFAM" id="SSF51197">
    <property type="entry name" value="Clavaminate synthase-like"/>
    <property type="match status" value="2"/>
</dbReference>
<dbReference type="OrthoDB" id="1441538at2"/>
<dbReference type="Gene3D" id="2.60.120.330">
    <property type="entry name" value="B-lactam Antibiotic, Isopenicillin N Synthase, Chain"/>
    <property type="match status" value="2"/>
</dbReference>
<feature type="domain" description="Aspartyl/asparaginy/proline hydroxylase" evidence="2">
    <location>
        <begin position="70"/>
        <end position="178"/>
    </location>
</feature>
<dbReference type="Pfam" id="PF05118">
    <property type="entry name" value="Asp_Arg_Hydrox"/>
    <property type="match status" value="2"/>
</dbReference>
<sequence length="385" mass="44851">MDKFVQRVEDNVFTDSMLEEVHANHLLWLRNTSRQEKIRCQRDTQTIFIRTAKKPVPVEVESSDVRASNWTRMSKQFPVLSQWAEEFAVRVGGDLGRVFLVRLKPKGRVYKHVDQGSYYECRDRYHLLLQCDGESQLVCGDTSCRVAAGEVWWLNNSVAYEETNTGSDWRIHVIIDVLPTPRRPRPDSEWKHFQYIRNVDTAEMLVDLKQQGESAWGENTRRQRSIRVQRETSSIPLRSSLSSRPPGVRNNDMHPSESTSLAVHFPAIYGWASEFARETGGDLARLSIVRLNPFSQVYPHIDEGEYYRARDRYHLVLQSKGGSEMICGDERVVFRERELWWFDNKAIHEARNNTDEGRVHVIFDVQPHQRSGELWMGLGDRANYQ</sequence>
<dbReference type="AlphaFoldDB" id="A0A517NIS0"/>
<feature type="domain" description="Aspartyl/asparaginy/proline hydroxylase" evidence="2">
    <location>
        <begin position="262"/>
        <end position="366"/>
    </location>
</feature>
<dbReference type="InterPro" id="IPR007803">
    <property type="entry name" value="Asp/Arg/Pro-Hydrxlase"/>
</dbReference>
<dbReference type="EMBL" id="CP036525">
    <property type="protein sequence ID" value="QDT07029.1"/>
    <property type="molecule type" value="Genomic_DNA"/>
</dbReference>
<gene>
    <name evidence="3" type="ORF">K227x_54540</name>
</gene>
<feature type="region of interest" description="Disordered" evidence="1">
    <location>
        <begin position="229"/>
        <end position="255"/>
    </location>
</feature>
<keyword evidence="4" id="KW-1185">Reference proteome</keyword>
<organism evidence="3 4">
    <name type="scientific">Rubripirellula lacrimiformis</name>
    <dbReference type="NCBI Taxonomy" id="1930273"/>
    <lineage>
        <taxon>Bacteria</taxon>
        <taxon>Pseudomonadati</taxon>
        <taxon>Planctomycetota</taxon>
        <taxon>Planctomycetia</taxon>
        <taxon>Pirellulales</taxon>
        <taxon>Pirellulaceae</taxon>
        <taxon>Rubripirellula</taxon>
    </lineage>
</organism>
<dbReference type="RefSeq" id="WP_145174484.1">
    <property type="nucleotide sequence ID" value="NZ_CP036525.1"/>
</dbReference>
<evidence type="ECO:0000313" key="4">
    <source>
        <dbReference type="Proteomes" id="UP000318538"/>
    </source>
</evidence>
<feature type="compositionally biased region" description="Low complexity" evidence="1">
    <location>
        <begin position="233"/>
        <end position="246"/>
    </location>
</feature>
<dbReference type="Proteomes" id="UP000318538">
    <property type="component" value="Chromosome"/>
</dbReference>
<protein>
    <submittedName>
        <fullName evidence="3">Aspartyl/Asparaginyl beta-hydroxylase</fullName>
    </submittedName>
</protein>
<accession>A0A517NIS0</accession>
<name>A0A517NIS0_9BACT</name>
<dbReference type="InterPro" id="IPR027443">
    <property type="entry name" value="IPNS-like_sf"/>
</dbReference>
<dbReference type="KEGG" id="rlc:K227x_54540"/>
<evidence type="ECO:0000256" key="1">
    <source>
        <dbReference type="SAM" id="MobiDB-lite"/>
    </source>
</evidence>
<proteinExistence type="predicted"/>
<evidence type="ECO:0000259" key="2">
    <source>
        <dbReference type="Pfam" id="PF05118"/>
    </source>
</evidence>